<dbReference type="InterPro" id="IPR044644">
    <property type="entry name" value="DinF-like"/>
</dbReference>
<feature type="transmembrane region" description="Helical" evidence="6">
    <location>
        <begin position="12"/>
        <end position="31"/>
    </location>
</feature>
<proteinExistence type="inferred from homology"/>
<dbReference type="AlphaFoldDB" id="A0A1X1EQE2"/>
<dbReference type="Pfam" id="PF01554">
    <property type="entry name" value="MatE"/>
    <property type="match status" value="2"/>
</dbReference>
<evidence type="ECO:0000256" key="1">
    <source>
        <dbReference type="ARBA" id="ARBA00004141"/>
    </source>
</evidence>
<dbReference type="GO" id="GO:0042910">
    <property type="term" value="F:xenobiotic transmembrane transporter activity"/>
    <property type="evidence" value="ECO:0007669"/>
    <property type="project" value="InterPro"/>
</dbReference>
<evidence type="ECO:0000313" key="8">
    <source>
        <dbReference type="Proteomes" id="UP000193749"/>
    </source>
</evidence>
<dbReference type="PANTHER" id="PTHR42893">
    <property type="entry name" value="PROTEIN DETOXIFICATION 44, CHLOROPLASTIC-RELATED"/>
    <property type="match status" value="1"/>
</dbReference>
<feature type="transmembrane region" description="Helical" evidence="6">
    <location>
        <begin position="410"/>
        <end position="428"/>
    </location>
</feature>
<feature type="transmembrane region" description="Helical" evidence="6">
    <location>
        <begin position="85"/>
        <end position="106"/>
    </location>
</feature>
<name>A0A1X1EQE2_PANCY</name>
<evidence type="ECO:0000256" key="6">
    <source>
        <dbReference type="SAM" id="Phobius"/>
    </source>
</evidence>
<dbReference type="InterPro" id="IPR002528">
    <property type="entry name" value="MATE_fam"/>
</dbReference>
<dbReference type="Proteomes" id="UP000193749">
    <property type="component" value="Unassembled WGS sequence"/>
</dbReference>
<keyword evidence="3 6" id="KW-0812">Transmembrane</keyword>
<accession>A0A1X1EQE2</accession>
<protein>
    <submittedName>
        <fullName evidence="7">MATE family efflux transporter DinF</fullName>
    </submittedName>
</protein>
<evidence type="ECO:0000256" key="4">
    <source>
        <dbReference type="ARBA" id="ARBA00022989"/>
    </source>
</evidence>
<comment type="similarity">
    <text evidence="2">Belongs to the multi antimicrobial extrusion (MATE) (TC 2.A.66.1) family.</text>
</comment>
<evidence type="ECO:0000256" key="5">
    <source>
        <dbReference type="ARBA" id="ARBA00023136"/>
    </source>
</evidence>
<dbReference type="NCBIfam" id="NF007690">
    <property type="entry name" value="PRK10367.1"/>
    <property type="match status" value="1"/>
</dbReference>
<feature type="transmembrane region" description="Helical" evidence="6">
    <location>
        <begin position="162"/>
        <end position="181"/>
    </location>
</feature>
<keyword evidence="4 6" id="KW-1133">Transmembrane helix</keyword>
<dbReference type="NCBIfam" id="TIGR00797">
    <property type="entry name" value="matE"/>
    <property type="match status" value="1"/>
</dbReference>
<feature type="transmembrane region" description="Helical" evidence="6">
    <location>
        <begin position="266"/>
        <end position="284"/>
    </location>
</feature>
<feature type="transmembrane region" description="Helical" evidence="6">
    <location>
        <begin position="387"/>
        <end position="404"/>
    </location>
</feature>
<comment type="subcellular location">
    <subcellularLocation>
        <location evidence="1">Membrane</location>
        <topology evidence="1">Multi-pass membrane protein</topology>
    </subcellularLocation>
</comment>
<gene>
    <name evidence="7" type="ORF">HA50_01250</name>
</gene>
<dbReference type="PANTHER" id="PTHR42893:SF46">
    <property type="entry name" value="PROTEIN DETOXIFICATION 44, CHLOROPLASTIC"/>
    <property type="match status" value="1"/>
</dbReference>
<dbReference type="OrthoDB" id="9789527at2"/>
<feature type="transmembrane region" description="Helical" evidence="6">
    <location>
        <begin position="43"/>
        <end position="65"/>
    </location>
</feature>
<feature type="transmembrane region" description="Helical" evidence="6">
    <location>
        <begin position="241"/>
        <end position="260"/>
    </location>
</feature>
<dbReference type="GO" id="GO:0005886">
    <property type="term" value="C:plasma membrane"/>
    <property type="evidence" value="ECO:0007669"/>
    <property type="project" value="TreeGrafter"/>
</dbReference>
<feature type="transmembrane region" description="Helical" evidence="6">
    <location>
        <begin position="187"/>
        <end position="210"/>
    </location>
</feature>
<evidence type="ECO:0000256" key="3">
    <source>
        <dbReference type="ARBA" id="ARBA00022692"/>
    </source>
</evidence>
<comment type="caution">
    <text evidence="7">The sequence shown here is derived from an EMBL/GenBank/DDBJ whole genome shotgun (WGS) entry which is preliminary data.</text>
</comment>
<dbReference type="STRING" id="55209.HA50_01250"/>
<feature type="transmembrane region" description="Helical" evidence="6">
    <location>
        <begin position="136"/>
        <end position="155"/>
    </location>
</feature>
<dbReference type="RefSeq" id="WP_084871829.1">
    <property type="nucleotide sequence ID" value="NZ_JAGGMY010000001.1"/>
</dbReference>
<feature type="transmembrane region" description="Helical" evidence="6">
    <location>
        <begin position="320"/>
        <end position="341"/>
    </location>
</feature>
<feature type="transmembrane region" description="Helical" evidence="6">
    <location>
        <begin position="353"/>
        <end position="375"/>
    </location>
</feature>
<organism evidence="7 8">
    <name type="scientific">Pantoea cypripedii</name>
    <name type="common">Pectobacterium cypripedii</name>
    <name type="synonym">Erwinia cypripedii</name>
    <dbReference type="NCBI Taxonomy" id="55209"/>
    <lineage>
        <taxon>Bacteria</taxon>
        <taxon>Pseudomonadati</taxon>
        <taxon>Pseudomonadota</taxon>
        <taxon>Gammaproteobacteria</taxon>
        <taxon>Enterobacterales</taxon>
        <taxon>Erwiniaceae</taxon>
        <taxon>Pantoea</taxon>
    </lineage>
</organism>
<keyword evidence="8" id="KW-1185">Reference proteome</keyword>
<dbReference type="CDD" id="cd13136">
    <property type="entry name" value="MATE_DinF_like"/>
    <property type="match status" value="1"/>
</dbReference>
<dbReference type="GO" id="GO:0015297">
    <property type="term" value="F:antiporter activity"/>
    <property type="evidence" value="ECO:0007669"/>
    <property type="project" value="InterPro"/>
</dbReference>
<sequence length="443" mass="48007">MQLFSSSDKTLWRLALPMILSNITVPLLGVVDTAVIGHLDSPIYLGGVAVGSTATSFIFMLLLFLRMSTTGLTAQAFGASDKTALARALTQPLLIALIAGVLFMLLRTPVGNLAAALMGGSVAVQQQAQLFIQIRWLSAPATLANLVLLGWLLGVQYARAPVVLLVVGNLVNILLDLLFVLGLHWGVAGAAAATALAEYVTLGVGLLMVARVLKLRGIDFTLLKESWRGGAARLFRLNRDIMLRSFLLQICFASLTIFGARIGPDVVAVNAVLLMFLTFTAYALDGFAYAVEACSGEAVGAKDRSQLLLVWHAACRQAGLVALLFAMMYALCGVQIVGLLTSLDELREAADRYLVWQVVMPLVGVWCYLLDGMFIGATRGREMRNSMALAALGYGLSLLTLPWLGNHGLWLAVTVFLALRGLTLWLVWRRHWRHDTWFSYSGI</sequence>
<evidence type="ECO:0000256" key="2">
    <source>
        <dbReference type="ARBA" id="ARBA00010199"/>
    </source>
</evidence>
<dbReference type="EMBL" id="MLJI01000001">
    <property type="protein sequence ID" value="ORM92045.1"/>
    <property type="molecule type" value="Genomic_DNA"/>
</dbReference>
<keyword evidence="5 6" id="KW-0472">Membrane</keyword>
<evidence type="ECO:0000313" key="7">
    <source>
        <dbReference type="EMBL" id="ORM92045.1"/>
    </source>
</evidence>
<reference evidence="7 8" key="1">
    <citation type="journal article" date="2017" name="Antonie Van Leeuwenhoek">
        <title>Phylogenomic resolution of the bacterial genus Pantoea and its relationship with Erwinia and Tatumella.</title>
        <authorList>
            <person name="Palmer M."/>
            <person name="Steenkamp E.T."/>
            <person name="Coetzee M.P."/>
            <person name="Chan W.Y."/>
            <person name="van Zyl E."/>
            <person name="De Maayer P."/>
            <person name="Coutinho T.A."/>
            <person name="Blom J."/>
            <person name="Smits T.H."/>
            <person name="Duffy B."/>
            <person name="Venter S.N."/>
        </authorList>
    </citation>
    <scope>NUCLEOTIDE SEQUENCE [LARGE SCALE GENOMIC DNA]</scope>
    <source>
        <strain evidence="7 8">LMG 2657</strain>
    </source>
</reference>